<evidence type="ECO:0000313" key="2">
    <source>
        <dbReference type="Proteomes" id="UP001175097"/>
    </source>
</evidence>
<accession>A0ABT8JU72</accession>
<proteinExistence type="predicted"/>
<organism evidence="1 2">
    <name type="scientific">Sporosarcina highlanderae</name>
    <dbReference type="NCBI Taxonomy" id="3035916"/>
    <lineage>
        <taxon>Bacteria</taxon>
        <taxon>Bacillati</taxon>
        <taxon>Bacillota</taxon>
        <taxon>Bacilli</taxon>
        <taxon>Bacillales</taxon>
        <taxon>Caryophanaceae</taxon>
        <taxon>Sporosarcina</taxon>
    </lineage>
</organism>
<keyword evidence="2" id="KW-1185">Reference proteome</keyword>
<dbReference type="InterPro" id="IPR035406">
    <property type="entry name" value="DUF5412"/>
</dbReference>
<dbReference type="EMBL" id="JAROCC010000011">
    <property type="protein sequence ID" value="MDN4608502.1"/>
    <property type="molecule type" value="Genomic_DNA"/>
</dbReference>
<gene>
    <name evidence="1" type="ORF">P5G49_13575</name>
</gene>
<comment type="caution">
    <text evidence="1">The sequence shown here is derived from an EMBL/GenBank/DDBJ whole genome shotgun (WGS) entry which is preliminary data.</text>
</comment>
<dbReference type="Pfam" id="PF17428">
    <property type="entry name" value="DUF5412"/>
    <property type="match status" value="1"/>
</dbReference>
<protein>
    <submittedName>
        <fullName evidence="1">DUF5412 family protein</fullName>
    </submittedName>
</protein>
<evidence type="ECO:0000313" key="1">
    <source>
        <dbReference type="EMBL" id="MDN4608502.1"/>
    </source>
</evidence>
<reference evidence="1" key="1">
    <citation type="submission" date="2023-03" db="EMBL/GenBank/DDBJ databases">
        <title>MT1 and MT2 Draft Genomes of Novel Species.</title>
        <authorList>
            <person name="Venkateswaran K."/>
        </authorList>
    </citation>
    <scope>NUCLEOTIDE SEQUENCE</scope>
    <source>
        <strain evidence="1">F6_3S_P_2</strain>
    </source>
</reference>
<sequence length="117" mass="13374">MNKTYIQNGPGPVLSPTGEFTANAYYEPYGGAAGGVNMWVEITKHNENDIKKVIYYSDANDNILLDWVDEKTLFITNAGPYKSNSIKLDVEHEIYHDRGLACRSWLLKDEYETCYQK</sequence>
<dbReference type="RefSeq" id="WP_301244658.1">
    <property type="nucleotide sequence ID" value="NZ_JAROCC010000011.1"/>
</dbReference>
<name>A0ABT8JU72_9BACL</name>
<dbReference type="Proteomes" id="UP001175097">
    <property type="component" value="Unassembled WGS sequence"/>
</dbReference>